<dbReference type="OrthoDB" id="572526at2"/>
<protein>
    <recommendedName>
        <fullName evidence="3">Capsid protein</fullName>
    </recommendedName>
</protein>
<gene>
    <name evidence="1" type="ORF">HMPREF2130_06630</name>
</gene>
<evidence type="ECO:0000313" key="1">
    <source>
        <dbReference type="EMBL" id="KGF30489.1"/>
    </source>
</evidence>
<dbReference type="InterPro" id="IPR053738">
    <property type="entry name" value="Lambda_capsid_assembly"/>
</dbReference>
<evidence type="ECO:0000313" key="2">
    <source>
        <dbReference type="Proteomes" id="UP000029629"/>
    </source>
</evidence>
<evidence type="ECO:0008006" key="3">
    <source>
        <dbReference type="Google" id="ProtNLM"/>
    </source>
</evidence>
<dbReference type="eggNOG" id="ENOG502Z7K7">
    <property type="taxonomic scope" value="Bacteria"/>
</dbReference>
<sequence>MTDRLRKLRVVDPVLTQLAIGHSNASFVSEALFPIVKVEKEGIIVPKFGKESFQAWNTERALGADSNRMDRRDVGGIDVVLVEHDLSYPVDYRESQESMFDEEAAGIKLAKDGVDLRRELTCAALAQKPATYASGAKKALSGAAKWSNGGGNPQEEVETGKEVIRSRIGIRPNTVVMGPSVYRLLKYHPKLQEALGSNERKVIRIEHLKDLFEVENVVIGEAVSGMKEQSDIWGDNLVLAYVAKGEQGNKERPSYGYTFQKGKPVADTFDSEDGKVKFLRYTHIYKPVVVGADAGYLISDIE</sequence>
<accession>A0A096BBD6</accession>
<dbReference type="EMBL" id="JRNI01000024">
    <property type="protein sequence ID" value="KGF30489.1"/>
    <property type="molecule type" value="Genomic_DNA"/>
</dbReference>
<dbReference type="Proteomes" id="UP000029629">
    <property type="component" value="Unassembled WGS sequence"/>
</dbReference>
<dbReference type="AlphaFoldDB" id="A0A096BBD6"/>
<reference evidence="1 2" key="1">
    <citation type="submission" date="2014-07" db="EMBL/GenBank/DDBJ databases">
        <authorList>
            <person name="McCorrison J."/>
            <person name="Sanka R."/>
            <person name="Torralba M."/>
            <person name="Gillis M."/>
            <person name="Haft D.H."/>
            <person name="Methe B."/>
            <person name="Sutton G."/>
            <person name="Nelson K.E."/>
        </authorList>
    </citation>
    <scope>NUCLEOTIDE SEQUENCE [LARGE SCALE GENOMIC DNA]</scope>
    <source>
        <strain evidence="1 2">DNF00040</strain>
    </source>
</reference>
<dbReference type="Gene3D" id="3.90.1690.10">
    <property type="entry name" value="phage-related protein like domain"/>
    <property type="match status" value="1"/>
</dbReference>
<organism evidence="1 2">
    <name type="scientific">Oligella urethralis DNF00040</name>
    <dbReference type="NCBI Taxonomy" id="1401065"/>
    <lineage>
        <taxon>Bacteria</taxon>
        <taxon>Pseudomonadati</taxon>
        <taxon>Pseudomonadota</taxon>
        <taxon>Betaproteobacteria</taxon>
        <taxon>Burkholderiales</taxon>
        <taxon>Alcaligenaceae</taxon>
        <taxon>Oligella</taxon>
    </lineage>
</organism>
<keyword evidence="2" id="KW-1185">Reference proteome</keyword>
<dbReference type="Pfam" id="PF03864">
    <property type="entry name" value="Phage_cap_E"/>
    <property type="match status" value="1"/>
</dbReference>
<dbReference type="InterPro" id="IPR005564">
    <property type="entry name" value="Major_capsid_GpE"/>
</dbReference>
<comment type="caution">
    <text evidence="1">The sequence shown here is derived from an EMBL/GenBank/DDBJ whole genome shotgun (WGS) entry which is preliminary data.</text>
</comment>
<name>A0A096BBD6_9BURK</name>
<proteinExistence type="predicted"/>